<dbReference type="NCBIfam" id="TIGR00194">
    <property type="entry name" value="uvrC"/>
    <property type="match status" value="1"/>
</dbReference>
<dbReference type="PROSITE" id="PS50164">
    <property type="entry name" value="GIY_YIG"/>
    <property type="match status" value="1"/>
</dbReference>
<dbReference type="GO" id="GO:0003677">
    <property type="term" value="F:DNA binding"/>
    <property type="evidence" value="ECO:0007669"/>
    <property type="project" value="UniProtKB-UniRule"/>
</dbReference>
<dbReference type="SMART" id="SM00465">
    <property type="entry name" value="GIYc"/>
    <property type="match status" value="1"/>
</dbReference>
<dbReference type="InterPro" id="IPR038476">
    <property type="entry name" value="UvrC_RNase_H_dom_sf"/>
</dbReference>
<dbReference type="GO" id="GO:0005737">
    <property type="term" value="C:cytoplasm"/>
    <property type="evidence" value="ECO:0007669"/>
    <property type="project" value="UniProtKB-SubCell"/>
</dbReference>
<evidence type="ECO:0000256" key="2">
    <source>
        <dbReference type="ARBA" id="ARBA00022763"/>
    </source>
</evidence>
<dbReference type="InterPro" id="IPR036876">
    <property type="entry name" value="UVR_dom_sf"/>
</dbReference>
<dbReference type="GO" id="GO:0009381">
    <property type="term" value="F:excinuclease ABC activity"/>
    <property type="evidence" value="ECO:0007669"/>
    <property type="project" value="UniProtKB-UniRule"/>
</dbReference>
<feature type="region of interest" description="Disordered" evidence="8">
    <location>
        <begin position="672"/>
        <end position="707"/>
    </location>
</feature>
<keyword evidence="3 7" id="KW-0228">DNA excision</keyword>
<evidence type="ECO:0000259" key="9">
    <source>
        <dbReference type="PROSITE" id="PS50151"/>
    </source>
</evidence>
<dbReference type="Gene3D" id="3.30.420.340">
    <property type="entry name" value="UvrC, RNAse H endonuclease domain"/>
    <property type="match status" value="1"/>
</dbReference>
<dbReference type="InterPro" id="IPR001162">
    <property type="entry name" value="UvrC_RNase_H_dom"/>
</dbReference>
<feature type="region of interest" description="Disordered" evidence="8">
    <location>
        <begin position="370"/>
        <end position="410"/>
    </location>
</feature>
<keyword evidence="6 7" id="KW-0742">SOS response</keyword>
<dbReference type="SUPFAM" id="SSF82771">
    <property type="entry name" value="GIY-YIG endonuclease"/>
    <property type="match status" value="1"/>
</dbReference>
<evidence type="ECO:0000259" key="11">
    <source>
        <dbReference type="PROSITE" id="PS50165"/>
    </source>
</evidence>
<feature type="domain" description="UvrC family homology region profile" evidence="11">
    <location>
        <begin position="287"/>
        <end position="546"/>
    </location>
</feature>
<evidence type="ECO:0000256" key="8">
    <source>
        <dbReference type="SAM" id="MobiDB-lite"/>
    </source>
</evidence>
<dbReference type="InterPro" id="IPR047296">
    <property type="entry name" value="GIY-YIG_UvrC_Cho"/>
</dbReference>
<reference evidence="12 13" key="1">
    <citation type="submission" date="2020-08" db="EMBL/GenBank/DDBJ databases">
        <title>Genomic Encyclopedia of Type Strains, Phase IV (KMG-IV): sequencing the most valuable type-strain genomes for metagenomic binning, comparative biology and taxonomic classification.</title>
        <authorList>
            <person name="Goeker M."/>
        </authorList>
    </citation>
    <scope>NUCLEOTIDE SEQUENCE [LARGE SCALE GENOMIC DNA]</scope>
    <source>
        <strain evidence="12 13">DSM 103462</strain>
    </source>
</reference>
<organism evidence="12 13">
    <name type="scientific">Treponema ruminis</name>
    <dbReference type="NCBI Taxonomy" id="744515"/>
    <lineage>
        <taxon>Bacteria</taxon>
        <taxon>Pseudomonadati</taxon>
        <taxon>Spirochaetota</taxon>
        <taxon>Spirochaetia</taxon>
        <taxon>Spirochaetales</taxon>
        <taxon>Treponemataceae</taxon>
        <taxon>Treponema</taxon>
    </lineage>
</organism>
<evidence type="ECO:0000256" key="3">
    <source>
        <dbReference type="ARBA" id="ARBA00022769"/>
    </source>
</evidence>
<dbReference type="InterPro" id="IPR004791">
    <property type="entry name" value="UvrC"/>
</dbReference>
<dbReference type="InterPro" id="IPR010994">
    <property type="entry name" value="RuvA_2-like"/>
</dbReference>
<dbReference type="HAMAP" id="MF_00203">
    <property type="entry name" value="UvrC"/>
    <property type="match status" value="1"/>
</dbReference>
<proteinExistence type="inferred from homology"/>
<dbReference type="InterPro" id="IPR035901">
    <property type="entry name" value="GIY-YIG_endonuc_sf"/>
</dbReference>
<keyword evidence="13" id="KW-1185">Reference proteome</keyword>
<comment type="similarity">
    <text evidence="7">Belongs to the UvrC family.</text>
</comment>
<name>A0A7W8G6I3_9SPIR</name>
<dbReference type="PROSITE" id="PS50165">
    <property type="entry name" value="UVRC"/>
    <property type="match status" value="1"/>
</dbReference>
<evidence type="ECO:0000256" key="6">
    <source>
        <dbReference type="ARBA" id="ARBA00023236"/>
    </source>
</evidence>
<evidence type="ECO:0000256" key="5">
    <source>
        <dbReference type="ARBA" id="ARBA00023204"/>
    </source>
</evidence>
<dbReference type="PANTHER" id="PTHR30562">
    <property type="entry name" value="UVRC/OXIDOREDUCTASE"/>
    <property type="match status" value="1"/>
</dbReference>
<dbReference type="FunFam" id="3.40.1440.10:FF:000001">
    <property type="entry name" value="UvrABC system protein C"/>
    <property type="match status" value="1"/>
</dbReference>
<dbReference type="Pfam" id="PF02151">
    <property type="entry name" value="UVR"/>
    <property type="match status" value="1"/>
</dbReference>
<comment type="subcellular location">
    <subcellularLocation>
        <location evidence="7">Cytoplasm</location>
    </subcellularLocation>
</comment>
<dbReference type="Pfam" id="PF22920">
    <property type="entry name" value="UvrC_RNaseH"/>
    <property type="match status" value="1"/>
</dbReference>
<protein>
    <recommendedName>
        <fullName evidence="7">UvrABC system protein C</fullName>
        <shortName evidence="7">Protein UvrC</shortName>
    </recommendedName>
    <alternativeName>
        <fullName evidence="7">Excinuclease ABC subunit C</fullName>
    </alternativeName>
</protein>
<keyword evidence="5 7" id="KW-0234">DNA repair</keyword>
<dbReference type="AlphaFoldDB" id="A0A7W8G6I3"/>
<dbReference type="SUPFAM" id="SSF46600">
    <property type="entry name" value="C-terminal UvrC-binding domain of UvrB"/>
    <property type="match status" value="1"/>
</dbReference>
<evidence type="ECO:0000256" key="1">
    <source>
        <dbReference type="ARBA" id="ARBA00022490"/>
    </source>
</evidence>
<feature type="domain" description="GIY-YIG" evidence="10">
    <location>
        <begin position="51"/>
        <end position="128"/>
    </location>
</feature>
<evidence type="ECO:0000256" key="4">
    <source>
        <dbReference type="ARBA" id="ARBA00022881"/>
    </source>
</evidence>
<dbReference type="PANTHER" id="PTHR30562:SF1">
    <property type="entry name" value="UVRABC SYSTEM PROTEIN C"/>
    <property type="match status" value="1"/>
</dbReference>
<evidence type="ECO:0000313" key="13">
    <source>
        <dbReference type="Proteomes" id="UP000518887"/>
    </source>
</evidence>
<keyword evidence="4 7" id="KW-0267">Excision nuclease</keyword>
<dbReference type="EMBL" id="JACHFQ010000001">
    <property type="protein sequence ID" value="MBB5224767.1"/>
    <property type="molecule type" value="Genomic_DNA"/>
</dbReference>
<dbReference type="Pfam" id="PF01541">
    <property type="entry name" value="GIY-YIG"/>
    <property type="match status" value="1"/>
</dbReference>
<dbReference type="GO" id="GO:0009380">
    <property type="term" value="C:excinuclease repair complex"/>
    <property type="evidence" value="ECO:0007669"/>
    <property type="project" value="InterPro"/>
</dbReference>
<dbReference type="Gene3D" id="4.10.860.10">
    <property type="entry name" value="UVR domain"/>
    <property type="match status" value="1"/>
</dbReference>
<comment type="function">
    <text evidence="7">The UvrABC repair system catalyzes the recognition and processing of DNA lesions. UvrC both incises the 5' and 3' sides of the lesion. The N-terminal half is responsible for the 3' incision and the C-terminal half is responsible for the 5' incision.</text>
</comment>
<feature type="domain" description="UVR" evidence="9">
    <location>
        <begin position="236"/>
        <end position="271"/>
    </location>
</feature>
<dbReference type="PROSITE" id="PS50151">
    <property type="entry name" value="UVR"/>
    <property type="match status" value="1"/>
</dbReference>
<dbReference type="InterPro" id="IPR000305">
    <property type="entry name" value="GIY-YIG_endonuc"/>
</dbReference>
<dbReference type="Pfam" id="PF08459">
    <property type="entry name" value="UvrC_RNaseH_dom"/>
    <property type="match status" value="1"/>
</dbReference>
<sequence length="707" mass="80324">MRKSFLKPARPFSLSLTLFEKFIKLDTTFIMLTTKTSEYEKLHETALRAPSSSGVYLWRNHEETVIYVGKAKNLKNRLSSYFSGDRGIKTQLLVSNAASIEYITTSNEYEAFLLENNLIKKYNPRYNIQLKDGKSYPVLKITNEEFPRFYKTRQVHRTDGATYFGPYPDSGALDTFIDSLYKVYPVRHCRTFKKREAPCMYYHIGRCKAPCCNKIDKETYNVYIEEIRSLLEGKGDETVNKLTAQMKEAAASLNFEKAARLRDGLRALTIMQNQNIVEDFAAEDRDYIAHWREGELVSFTVLKIRGGKLLGRDNYRVESLNEDDELLEEFARAYYTDKDSLPPKIFIDEKDNTEFLEKWLEQLEGEVSPCASSKESATLSAGSEAGSGSSSASHCEERSDEAKHNASLLTPNSSRDIAALNMARENAKEDIIRRIRERGDMPALQELKDLLNLPRLPERIEGFDIAHIGGKFPVASLISFWKGNPDKKNYRYFRLKTTNGVIDDFASMREAATRRYSRLSNENAELPDLILIDGGIGQVNAVDGILKMLNLDIPIAGLAKRDEEIWRPHASHPICLPRRSDALRLLQRVRDETHRFATSRNQPLRTKENTVSVFINLPHVGEKREKILIKTFTTLENLAAAEEARIAQVLHIRAPEASEILLAARAELEKRNETKEPKKTIFQAQLGTGGSEGDESYTSSLADAALE</sequence>
<gene>
    <name evidence="7" type="primary">uvrC</name>
    <name evidence="12" type="ORF">HNP76_000107</name>
</gene>
<dbReference type="InterPro" id="IPR050066">
    <property type="entry name" value="UvrABC_protein_C"/>
</dbReference>
<dbReference type="GO" id="GO:0006289">
    <property type="term" value="P:nucleotide-excision repair"/>
    <property type="evidence" value="ECO:0007669"/>
    <property type="project" value="UniProtKB-UniRule"/>
</dbReference>
<comment type="caution">
    <text evidence="12">The sequence shown here is derived from an EMBL/GenBank/DDBJ whole genome shotgun (WGS) entry which is preliminary data.</text>
</comment>
<dbReference type="CDD" id="cd10434">
    <property type="entry name" value="GIY-YIG_UvrC_Cho"/>
    <property type="match status" value="1"/>
</dbReference>
<dbReference type="Gene3D" id="3.40.1440.10">
    <property type="entry name" value="GIY-YIG endonuclease"/>
    <property type="match status" value="1"/>
</dbReference>
<dbReference type="GO" id="GO:0009432">
    <property type="term" value="P:SOS response"/>
    <property type="evidence" value="ECO:0007669"/>
    <property type="project" value="UniProtKB-UniRule"/>
</dbReference>
<feature type="compositionally biased region" description="Low complexity" evidence="8">
    <location>
        <begin position="375"/>
        <end position="393"/>
    </location>
</feature>
<feature type="compositionally biased region" description="Basic and acidic residues" evidence="8">
    <location>
        <begin position="394"/>
        <end position="404"/>
    </location>
</feature>
<dbReference type="Proteomes" id="UP000518887">
    <property type="component" value="Unassembled WGS sequence"/>
</dbReference>
<keyword evidence="2 7" id="KW-0227">DNA damage</keyword>
<dbReference type="InterPro" id="IPR001943">
    <property type="entry name" value="UVR_dom"/>
</dbReference>
<evidence type="ECO:0000313" key="12">
    <source>
        <dbReference type="EMBL" id="MBB5224767.1"/>
    </source>
</evidence>
<accession>A0A7W8G6I3</accession>
<evidence type="ECO:0000256" key="7">
    <source>
        <dbReference type="HAMAP-Rule" id="MF_00203"/>
    </source>
</evidence>
<dbReference type="Gene3D" id="1.10.150.20">
    <property type="entry name" value="5' to 3' exonuclease, C-terminal subdomain"/>
    <property type="match status" value="1"/>
</dbReference>
<comment type="subunit">
    <text evidence="7">Interacts with UvrB in an incision complex.</text>
</comment>
<dbReference type="SUPFAM" id="SSF47781">
    <property type="entry name" value="RuvA domain 2-like"/>
    <property type="match status" value="1"/>
</dbReference>
<keyword evidence="1 7" id="KW-0963">Cytoplasm</keyword>
<evidence type="ECO:0000259" key="10">
    <source>
        <dbReference type="PROSITE" id="PS50164"/>
    </source>
</evidence>